<dbReference type="InterPro" id="IPR001906">
    <property type="entry name" value="Terpene_synth_N"/>
</dbReference>
<dbReference type="InterPro" id="IPR005630">
    <property type="entry name" value="Terpene_synthase_metal-bd"/>
</dbReference>
<dbReference type="InterPro" id="IPR050148">
    <property type="entry name" value="Terpene_synthase-like"/>
</dbReference>
<evidence type="ECO:0000256" key="5">
    <source>
        <dbReference type="ARBA" id="ARBA00023239"/>
    </source>
</evidence>
<comment type="caution">
    <text evidence="8">The sequence shown here is derived from an EMBL/GenBank/DDBJ whole genome shotgun (WGS) entry which is preliminary data.</text>
</comment>
<accession>A0A6A6L7L8</accession>
<dbReference type="AlphaFoldDB" id="A0A6A6L7L8"/>
<dbReference type="PANTHER" id="PTHR31225">
    <property type="entry name" value="OS04G0344100 PROTEIN-RELATED"/>
    <property type="match status" value="1"/>
</dbReference>
<dbReference type="InterPro" id="IPR008930">
    <property type="entry name" value="Terpenoid_cyclase/PrenylTrfase"/>
</dbReference>
<dbReference type="InterPro" id="IPR008949">
    <property type="entry name" value="Isoprenoid_synthase_dom_sf"/>
</dbReference>
<evidence type="ECO:0000256" key="3">
    <source>
        <dbReference type="ARBA" id="ARBA00022723"/>
    </source>
</evidence>
<dbReference type="Gene3D" id="1.10.600.10">
    <property type="entry name" value="Farnesyl Diphosphate Synthase"/>
    <property type="match status" value="1"/>
</dbReference>
<proteinExistence type="inferred from homology"/>
<comment type="cofactor">
    <cofactor evidence="1">
        <name>Mg(2+)</name>
        <dbReference type="ChEBI" id="CHEBI:18420"/>
    </cofactor>
</comment>
<keyword evidence="9" id="KW-1185">Reference proteome</keyword>
<evidence type="ECO:0000259" key="6">
    <source>
        <dbReference type="Pfam" id="PF01397"/>
    </source>
</evidence>
<dbReference type="SUPFAM" id="SSF48576">
    <property type="entry name" value="Terpenoid synthases"/>
    <property type="match status" value="1"/>
</dbReference>
<dbReference type="SUPFAM" id="SSF48239">
    <property type="entry name" value="Terpenoid cyclases/Protein prenyltransferases"/>
    <property type="match status" value="1"/>
</dbReference>
<sequence>MLMQSMEKLADKIEFINLLCRLGVSYHFENEIEKQLNDIFIVLPDLLSKNDYDLYTLAILFQVLRQYGYKVPCDVFNKFKDSDGGFKKTISSDVEGLLSLYEATFLKRLEARQYICFYEGDESRNETLLKFAKLDYSRLQCLYKQKLAFLSSWWKELNLAEKLPYIRDRVVEAYLWAVGAHFEPEYALARLMIAKYAKMISVVDDTYDAYGTIDELRRFTDAFQRCDADVIDEVPEYMKVIYKGLLNLFDETESAGKEGMSYRTSYAKEKFKEITRAYFVEAKWFNEGYAPSMEEYTENGLITSAYCLLPAASFIGMKNVVGTKEYEWVESNPKTVIASKLICRLMDDKATRKDERKRGQCATSVDCYMKEHGVSETEAIAEIQKMCANAWKDMNEECMKPTAVPRVLLKYYVNLARVIDFVYKYMDSYTYCSSLKGDLYTLFLGQLPM</sequence>
<dbReference type="SMR" id="A0A6A6L7L8"/>
<dbReference type="InterPro" id="IPR036965">
    <property type="entry name" value="Terpene_synth_N_sf"/>
</dbReference>
<dbReference type="GO" id="GO:0120251">
    <property type="term" value="P:hydrocarbon biosynthetic process"/>
    <property type="evidence" value="ECO:0007669"/>
    <property type="project" value="UniProtKB-ARBA"/>
</dbReference>
<dbReference type="InterPro" id="IPR044814">
    <property type="entry name" value="Terpene_cyclase_plant_C1"/>
</dbReference>
<dbReference type="Proteomes" id="UP000467840">
    <property type="component" value="Chromosome 18"/>
</dbReference>
<evidence type="ECO:0000313" key="8">
    <source>
        <dbReference type="EMBL" id="KAF2297391.1"/>
    </source>
</evidence>
<keyword evidence="4" id="KW-0460">Magnesium</keyword>
<dbReference type="FunFam" id="1.10.600.10:FF:000007">
    <property type="entry name" value="Isoprene synthase, chloroplastic"/>
    <property type="match status" value="1"/>
</dbReference>
<protein>
    <recommendedName>
        <fullName evidence="10">Terpene synthase metal-binding domain-containing protein</fullName>
    </recommendedName>
</protein>
<name>A0A6A6L7L8_HEVBR</name>
<evidence type="ECO:0000256" key="2">
    <source>
        <dbReference type="ARBA" id="ARBA00006333"/>
    </source>
</evidence>
<keyword evidence="5" id="KW-0456">Lyase</keyword>
<dbReference type="InterPro" id="IPR034741">
    <property type="entry name" value="Terpene_cyclase-like_1_C"/>
</dbReference>
<evidence type="ECO:0000256" key="1">
    <source>
        <dbReference type="ARBA" id="ARBA00001946"/>
    </source>
</evidence>
<evidence type="ECO:0008006" key="10">
    <source>
        <dbReference type="Google" id="ProtNLM"/>
    </source>
</evidence>
<evidence type="ECO:0000259" key="7">
    <source>
        <dbReference type="Pfam" id="PF03936"/>
    </source>
</evidence>
<dbReference type="GO" id="GO:0016102">
    <property type="term" value="P:diterpenoid biosynthetic process"/>
    <property type="evidence" value="ECO:0007669"/>
    <property type="project" value="InterPro"/>
</dbReference>
<feature type="domain" description="Terpene synthase metal-binding" evidence="7">
    <location>
        <begin position="155"/>
        <end position="393"/>
    </location>
</feature>
<gene>
    <name evidence="8" type="ORF">GH714_022758</name>
</gene>
<keyword evidence="3" id="KW-0479">Metal-binding</keyword>
<dbReference type="CDD" id="cd00684">
    <property type="entry name" value="Terpene_cyclase_plant_C1"/>
    <property type="match status" value="1"/>
</dbReference>
<dbReference type="Gene3D" id="1.50.10.130">
    <property type="entry name" value="Terpene synthase, N-terminal domain"/>
    <property type="match status" value="1"/>
</dbReference>
<evidence type="ECO:0000313" key="9">
    <source>
        <dbReference type="Proteomes" id="UP000467840"/>
    </source>
</evidence>
<dbReference type="EMBL" id="JAAGAX010000012">
    <property type="protein sequence ID" value="KAF2297391.1"/>
    <property type="molecule type" value="Genomic_DNA"/>
</dbReference>
<dbReference type="SFLD" id="SFLDS00005">
    <property type="entry name" value="Isoprenoid_Synthase_Type_I"/>
    <property type="match status" value="1"/>
</dbReference>
<organism evidence="8 9">
    <name type="scientific">Hevea brasiliensis</name>
    <name type="common">Para rubber tree</name>
    <name type="synonym">Siphonia brasiliensis</name>
    <dbReference type="NCBI Taxonomy" id="3981"/>
    <lineage>
        <taxon>Eukaryota</taxon>
        <taxon>Viridiplantae</taxon>
        <taxon>Streptophyta</taxon>
        <taxon>Embryophyta</taxon>
        <taxon>Tracheophyta</taxon>
        <taxon>Spermatophyta</taxon>
        <taxon>Magnoliopsida</taxon>
        <taxon>eudicotyledons</taxon>
        <taxon>Gunneridae</taxon>
        <taxon>Pentapetalae</taxon>
        <taxon>rosids</taxon>
        <taxon>fabids</taxon>
        <taxon>Malpighiales</taxon>
        <taxon>Euphorbiaceae</taxon>
        <taxon>Crotonoideae</taxon>
        <taxon>Micrandreae</taxon>
        <taxon>Hevea</taxon>
    </lineage>
</organism>
<reference evidence="8 9" key="1">
    <citation type="journal article" date="2020" name="Mol. Plant">
        <title>The Chromosome-Based Rubber Tree Genome Provides New Insights into Spurge Genome Evolution and Rubber Biosynthesis.</title>
        <authorList>
            <person name="Liu J."/>
            <person name="Shi C."/>
            <person name="Shi C.C."/>
            <person name="Li W."/>
            <person name="Zhang Q.J."/>
            <person name="Zhang Y."/>
            <person name="Li K."/>
            <person name="Lu H.F."/>
            <person name="Shi C."/>
            <person name="Zhu S.T."/>
            <person name="Xiao Z.Y."/>
            <person name="Nan H."/>
            <person name="Yue Y."/>
            <person name="Zhu X.G."/>
            <person name="Wu Y."/>
            <person name="Hong X.N."/>
            <person name="Fan G.Y."/>
            <person name="Tong Y."/>
            <person name="Zhang D."/>
            <person name="Mao C.L."/>
            <person name="Liu Y.L."/>
            <person name="Hao S.J."/>
            <person name="Liu W.Q."/>
            <person name="Lv M.Q."/>
            <person name="Zhang H.B."/>
            <person name="Liu Y."/>
            <person name="Hu-Tang G.R."/>
            <person name="Wang J.P."/>
            <person name="Wang J.H."/>
            <person name="Sun Y.H."/>
            <person name="Ni S.B."/>
            <person name="Chen W.B."/>
            <person name="Zhang X.C."/>
            <person name="Jiao Y.N."/>
            <person name="Eichler E.E."/>
            <person name="Li G.H."/>
            <person name="Liu X."/>
            <person name="Gao L.Z."/>
        </authorList>
    </citation>
    <scope>NUCLEOTIDE SEQUENCE [LARGE SCALE GENOMIC DNA]</scope>
    <source>
        <strain evidence="9">cv. GT1</strain>
        <tissue evidence="8">Leaf</tissue>
    </source>
</reference>
<dbReference type="GO" id="GO:0000287">
    <property type="term" value="F:magnesium ion binding"/>
    <property type="evidence" value="ECO:0007669"/>
    <property type="project" value="InterPro"/>
</dbReference>
<feature type="domain" description="Terpene synthase N-terminal" evidence="6">
    <location>
        <begin position="7"/>
        <end position="106"/>
    </location>
</feature>
<comment type="similarity">
    <text evidence="2">Belongs to the terpene synthase family.</text>
</comment>
<dbReference type="SFLD" id="SFLDG01019">
    <property type="entry name" value="Terpene_Cyclase_Like_1_C_Termi"/>
    <property type="match status" value="1"/>
</dbReference>
<dbReference type="Pfam" id="PF03936">
    <property type="entry name" value="Terpene_synth_C"/>
    <property type="match status" value="1"/>
</dbReference>
<dbReference type="Pfam" id="PF01397">
    <property type="entry name" value="Terpene_synth"/>
    <property type="match status" value="1"/>
</dbReference>
<evidence type="ECO:0000256" key="4">
    <source>
        <dbReference type="ARBA" id="ARBA00022842"/>
    </source>
</evidence>
<dbReference type="PANTHER" id="PTHR31225:SF231">
    <property type="entry name" value="TERPENE SYNTHASE 6-RELATED"/>
    <property type="match status" value="1"/>
</dbReference>
<dbReference type="GO" id="GO:0010333">
    <property type="term" value="F:terpene synthase activity"/>
    <property type="evidence" value="ECO:0007669"/>
    <property type="project" value="InterPro"/>
</dbReference>